<evidence type="ECO:0000313" key="3">
    <source>
        <dbReference type="Proteomes" id="UP000292036"/>
    </source>
</evidence>
<proteinExistence type="predicted"/>
<evidence type="ECO:0000313" key="2">
    <source>
        <dbReference type="EMBL" id="TAW32362.1"/>
    </source>
</evidence>
<comment type="caution">
    <text evidence="2">The sequence shown here is derived from an EMBL/GenBank/DDBJ whole genome shotgun (WGS) entry which is preliminary data.</text>
</comment>
<feature type="region of interest" description="Disordered" evidence="1">
    <location>
        <begin position="1"/>
        <end position="71"/>
    </location>
</feature>
<dbReference type="EMBL" id="SIPS01000001">
    <property type="protein sequence ID" value="TAW32362.1"/>
    <property type="molecule type" value="Genomic_DNA"/>
</dbReference>
<name>A0ABD7PYN3_RHILE</name>
<organism evidence="2 3">
    <name type="scientific">Rhizobium leguminosarum</name>
    <dbReference type="NCBI Taxonomy" id="384"/>
    <lineage>
        <taxon>Bacteria</taxon>
        <taxon>Pseudomonadati</taxon>
        <taxon>Pseudomonadota</taxon>
        <taxon>Alphaproteobacteria</taxon>
        <taxon>Hyphomicrobiales</taxon>
        <taxon>Rhizobiaceae</taxon>
        <taxon>Rhizobium/Agrobacterium group</taxon>
        <taxon>Rhizobium</taxon>
    </lineage>
</organism>
<evidence type="ECO:0000256" key="1">
    <source>
        <dbReference type="SAM" id="MobiDB-lite"/>
    </source>
</evidence>
<gene>
    <name evidence="2" type="ORF">ELI19_02865</name>
</gene>
<dbReference type="Proteomes" id="UP000292036">
    <property type="component" value="Unassembled WGS sequence"/>
</dbReference>
<accession>A0ABD7PYN3</accession>
<reference evidence="2 3" key="1">
    <citation type="submission" date="2019-02" db="EMBL/GenBank/DDBJ databases">
        <title>The genomic architecture of introgression among sibling species of bacteria.</title>
        <authorList>
            <person name="Cavassim M.I.A."/>
            <person name="Moeskjaer S."/>
            <person name="Moslemi C."/>
            <person name="Fields B."/>
            <person name="Bachmann A."/>
            <person name="Vilhjalmsson B."/>
            <person name="Schierup M.H."/>
            <person name="Young J.P.W."/>
            <person name="Andersen S.U."/>
        </authorList>
    </citation>
    <scope>NUCLEOTIDE SEQUENCE [LARGE SCALE GENOMIC DNA]</scope>
    <source>
        <strain evidence="2 3">SM151B</strain>
    </source>
</reference>
<sequence>MQDPSPTPPHKGEGLNLPHPLSRSSTFREERSGYSGLVPPPCGEGLGRGLRYPHRRKSLDPRRPPWHLSRR</sequence>
<dbReference type="AlphaFoldDB" id="A0ABD7PYN3"/>
<protein>
    <submittedName>
        <fullName evidence="2">Uncharacterized protein</fullName>
    </submittedName>
</protein>